<keyword evidence="12" id="KW-1185">Reference proteome</keyword>
<dbReference type="EC" id="1.1.99.24" evidence="4"/>
<dbReference type="WBParaSite" id="ACRNAN_scaffold4948.g20723.t1">
    <property type="protein sequence ID" value="ACRNAN_scaffold4948.g20723.t1"/>
    <property type="gene ID" value="ACRNAN_scaffold4948.g20723"/>
</dbReference>
<dbReference type="CDD" id="cd08190">
    <property type="entry name" value="HOT"/>
    <property type="match status" value="1"/>
</dbReference>
<dbReference type="GO" id="GO:0047988">
    <property type="term" value="F:hydroxyacid-oxoacid transhydrogenase activity"/>
    <property type="evidence" value="ECO:0007669"/>
    <property type="project" value="UniProtKB-EC"/>
</dbReference>
<proteinExistence type="inferred from homology"/>
<dbReference type="GO" id="GO:0004022">
    <property type="term" value="F:alcohol dehydrogenase (NAD+) activity"/>
    <property type="evidence" value="ECO:0007669"/>
    <property type="project" value="InterPro"/>
</dbReference>
<evidence type="ECO:0000256" key="1">
    <source>
        <dbReference type="ARBA" id="ARBA00000813"/>
    </source>
</evidence>
<dbReference type="GO" id="GO:0046872">
    <property type="term" value="F:metal ion binding"/>
    <property type="evidence" value="ECO:0007669"/>
    <property type="project" value="InterPro"/>
</dbReference>
<dbReference type="GO" id="GO:0005739">
    <property type="term" value="C:mitochondrion"/>
    <property type="evidence" value="ECO:0007669"/>
    <property type="project" value="UniProtKB-SubCell"/>
</dbReference>
<dbReference type="Gene3D" id="1.20.1090.10">
    <property type="entry name" value="Dehydroquinate synthase-like - alpha domain"/>
    <property type="match status" value="1"/>
</dbReference>
<comment type="catalytic activity">
    <reaction evidence="1">
        <text>(S)-3-hydroxybutanoate + 2-oxoglutarate = (R)-2-hydroxyglutarate + acetoacetate</text>
        <dbReference type="Rhea" id="RHEA:23048"/>
        <dbReference type="ChEBI" id="CHEBI:11047"/>
        <dbReference type="ChEBI" id="CHEBI:13705"/>
        <dbReference type="ChEBI" id="CHEBI:15801"/>
        <dbReference type="ChEBI" id="CHEBI:16810"/>
        <dbReference type="EC" id="1.1.99.24"/>
    </reaction>
</comment>
<evidence type="ECO:0000256" key="8">
    <source>
        <dbReference type="ARBA" id="ARBA00024921"/>
    </source>
</evidence>
<comment type="subcellular location">
    <subcellularLocation>
        <location evidence="2">Mitochondrion</location>
    </subcellularLocation>
</comment>
<dbReference type="PROSITE" id="PS00913">
    <property type="entry name" value="ADH_IRON_1"/>
    <property type="match status" value="1"/>
</dbReference>
<dbReference type="InterPro" id="IPR001670">
    <property type="entry name" value="ADH_Fe/GldA"/>
</dbReference>
<dbReference type="PANTHER" id="PTHR11496">
    <property type="entry name" value="ALCOHOL DEHYDROGENASE"/>
    <property type="match status" value="1"/>
</dbReference>
<dbReference type="Gene3D" id="3.40.50.1970">
    <property type="match status" value="1"/>
</dbReference>
<evidence type="ECO:0000256" key="3">
    <source>
        <dbReference type="ARBA" id="ARBA00010005"/>
    </source>
</evidence>
<evidence type="ECO:0000256" key="9">
    <source>
        <dbReference type="ARBA" id="ARBA00049496"/>
    </source>
</evidence>
<dbReference type="SUPFAM" id="SSF56796">
    <property type="entry name" value="Dehydroquinate synthase-like"/>
    <property type="match status" value="1"/>
</dbReference>
<evidence type="ECO:0000256" key="5">
    <source>
        <dbReference type="ARBA" id="ARBA00022946"/>
    </source>
</evidence>
<dbReference type="Proteomes" id="UP000887540">
    <property type="component" value="Unplaced"/>
</dbReference>
<dbReference type="AlphaFoldDB" id="A0A914E0F7"/>
<dbReference type="Pfam" id="PF25137">
    <property type="entry name" value="ADH_Fe_C"/>
    <property type="match status" value="1"/>
</dbReference>
<comment type="similarity">
    <text evidence="3">Belongs to the iron-containing alcohol dehydrogenase family. Hydroxyacid-oxoacid transhydrogenase subfamily.</text>
</comment>
<dbReference type="InterPro" id="IPR042157">
    <property type="entry name" value="HOT"/>
</dbReference>
<evidence type="ECO:0000256" key="2">
    <source>
        <dbReference type="ARBA" id="ARBA00004173"/>
    </source>
</evidence>
<dbReference type="InterPro" id="IPR018211">
    <property type="entry name" value="ADH_Fe_CS"/>
</dbReference>
<keyword evidence="5" id="KW-0809">Transit peptide</keyword>
<evidence type="ECO:0000256" key="6">
    <source>
        <dbReference type="ARBA" id="ARBA00023002"/>
    </source>
</evidence>
<name>A0A914E0F7_9BILA</name>
<comment type="function">
    <text evidence="8">Catalyzes the cofactor-independent reversible oxidation of gamma-hydroxybutyrate (GHB) to succinic semialdehyde (SSA) coupled to reduction of 2-ketoglutarate (2-KG) to D-2-hydroxyglutarate (D-2-HG). L-3-hydroxybutyrate (L-3-OHB) is also a substrate for HOT when using 2-KG as hydrogen acceptor, resulting in the formation of D-2-HG.</text>
</comment>
<keyword evidence="7" id="KW-0496">Mitochondrion</keyword>
<dbReference type="FunFam" id="3.40.50.1970:FF:000003">
    <property type="entry name" value="Alcohol dehydrogenase, iron-containing"/>
    <property type="match status" value="1"/>
</dbReference>
<comment type="catalytic activity">
    <reaction evidence="9">
        <text>4-hydroxybutanoate + 2-oxoglutarate = (R)-2-hydroxyglutarate + succinate semialdehyde</text>
        <dbReference type="Rhea" id="RHEA:24734"/>
        <dbReference type="ChEBI" id="CHEBI:15801"/>
        <dbReference type="ChEBI" id="CHEBI:16724"/>
        <dbReference type="ChEBI" id="CHEBI:16810"/>
        <dbReference type="ChEBI" id="CHEBI:57706"/>
        <dbReference type="EC" id="1.1.99.24"/>
    </reaction>
</comment>
<dbReference type="Pfam" id="PF00465">
    <property type="entry name" value="Fe-ADH"/>
    <property type="match status" value="1"/>
</dbReference>
<evidence type="ECO:0000256" key="4">
    <source>
        <dbReference type="ARBA" id="ARBA00013182"/>
    </source>
</evidence>
<reference evidence="13" key="1">
    <citation type="submission" date="2022-11" db="UniProtKB">
        <authorList>
            <consortium name="WormBaseParasite"/>
        </authorList>
    </citation>
    <scope>IDENTIFICATION</scope>
</reference>
<organism evidence="12 13">
    <name type="scientific">Acrobeloides nanus</name>
    <dbReference type="NCBI Taxonomy" id="290746"/>
    <lineage>
        <taxon>Eukaryota</taxon>
        <taxon>Metazoa</taxon>
        <taxon>Ecdysozoa</taxon>
        <taxon>Nematoda</taxon>
        <taxon>Chromadorea</taxon>
        <taxon>Rhabditida</taxon>
        <taxon>Tylenchina</taxon>
        <taxon>Cephalobomorpha</taxon>
        <taxon>Cephaloboidea</taxon>
        <taxon>Cephalobidae</taxon>
        <taxon>Acrobeloides</taxon>
    </lineage>
</organism>
<feature type="domain" description="Fe-containing alcohol dehydrogenase-like C-terminal" evidence="11">
    <location>
        <begin position="277"/>
        <end position="466"/>
    </location>
</feature>
<evidence type="ECO:0000256" key="7">
    <source>
        <dbReference type="ARBA" id="ARBA00023128"/>
    </source>
</evidence>
<feature type="domain" description="Alcohol dehydrogenase iron-type/glycerol dehydrogenase GldA" evidence="10">
    <location>
        <begin position="56"/>
        <end position="228"/>
    </location>
</feature>
<evidence type="ECO:0000259" key="11">
    <source>
        <dbReference type="Pfam" id="PF25137"/>
    </source>
</evidence>
<evidence type="ECO:0000313" key="13">
    <source>
        <dbReference type="WBParaSite" id="ACRNAN_scaffold4948.g20723.t1"/>
    </source>
</evidence>
<accession>A0A914E0F7</accession>
<evidence type="ECO:0000259" key="10">
    <source>
        <dbReference type="Pfam" id="PF00465"/>
    </source>
</evidence>
<protein>
    <recommendedName>
        <fullName evidence="4">hydroxyacid-oxoacid transhydrogenase</fullName>
        <ecNumber evidence="4">1.1.99.24</ecNumber>
    </recommendedName>
</protein>
<dbReference type="PANTHER" id="PTHR11496:SF83">
    <property type="entry name" value="HYDROXYACID-OXOACID TRANSHYDROGENASE, MITOCHONDRIAL"/>
    <property type="match status" value="1"/>
</dbReference>
<sequence>MATFTNSYTKLAKEMLEQLGQSFKDPVHGQNDEEGYFWKQNDGGKTEYAFEQSGSTVRFGPGVTKEVGHDVLNFKAKNPVVITDKNVKNTTAFKQVEESLKTLGISYEVFDKIKCEPAVANAIEAIEFCRNKNFDCFIAVGGGSTIDTTKAAALYTSNPEADVYDFFGVPFGKGLLPQNKTLPIIAIPTTSGTGSECTSTAIFDMPEKKCKCGIRVRSIKPHLSLIDPLNVLSMPRNVEIYTGFDILSHALESFTNKPYYERAPRPVKPEFRPTYQGANPIADVWARETLRIVHKYFRRAVFNPEDIEAKSQMQLAACYAGMGIGNAGVHFCHGLSYPISSQGKFCSKPYVDPEYDGHSLIPHGLSVIVTAPAVFQFTVWANPKRHLEAARILGADLPDNASPEQIGETLAEILRSYMKDFKVPNGLSEMGFEKDCFEKLAIAASSGFTNIFPIETNREIIAKMYELSWKVY</sequence>
<evidence type="ECO:0000313" key="12">
    <source>
        <dbReference type="Proteomes" id="UP000887540"/>
    </source>
</evidence>
<dbReference type="InterPro" id="IPR056798">
    <property type="entry name" value="ADH_Fe_C"/>
</dbReference>
<dbReference type="InterPro" id="IPR039697">
    <property type="entry name" value="Alcohol_dehydrogenase_Fe"/>
</dbReference>
<keyword evidence="6" id="KW-0560">Oxidoreductase</keyword>